<dbReference type="SUPFAM" id="SSF49265">
    <property type="entry name" value="Fibronectin type III"/>
    <property type="match status" value="1"/>
</dbReference>
<feature type="compositionally biased region" description="Basic and acidic residues" evidence="1">
    <location>
        <begin position="169"/>
        <end position="184"/>
    </location>
</feature>
<dbReference type="InterPro" id="IPR036116">
    <property type="entry name" value="FN3_sf"/>
</dbReference>
<feature type="non-terminal residue" evidence="3">
    <location>
        <position position="1"/>
    </location>
</feature>
<evidence type="ECO:0000256" key="1">
    <source>
        <dbReference type="SAM" id="MobiDB-lite"/>
    </source>
</evidence>
<dbReference type="CDD" id="cd00063">
    <property type="entry name" value="FN3"/>
    <property type="match status" value="1"/>
</dbReference>
<protein>
    <submittedName>
        <fullName evidence="3">Fibronectin type III domain</fullName>
    </submittedName>
</protein>
<accession>A0A0X3P287</accession>
<dbReference type="InterPro" id="IPR003961">
    <property type="entry name" value="FN3_dom"/>
</dbReference>
<reference evidence="3" key="1">
    <citation type="submission" date="2016-01" db="EMBL/GenBank/DDBJ databases">
        <title>Reference transcriptome for the parasite Schistocephalus solidus: insights into the molecular evolution of parasitism.</title>
        <authorList>
            <person name="Hebert F.O."/>
            <person name="Grambauer S."/>
            <person name="Barber I."/>
            <person name="Landry C.R."/>
            <person name="Aubin-Horth N."/>
        </authorList>
    </citation>
    <scope>NUCLEOTIDE SEQUENCE</scope>
</reference>
<feature type="domain" description="Fibronectin type-III" evidence="2">
    <location>
        <begin position="64"/>
        <end position="150"/>
    </location>
</feature>
<dbReference type="SMART" id="SM00060">
    <property type="entry name" value="FN3"/>
    <property type="match status" value="1"/>
</dbReference>
<organism evidence="3">
    <name type="scientific">Schistocephalus solidus</name>
    <name type="common">Tapeworm</name>
    <dbReference type="NCBI Taxonomy" id="70667"/>
    <lineage>
        <taxon>Eukaryota</taxon>
        <taxon>Metazoa</taxon>
        <taxon>Spiralia</taxon>
        <taxon>Lophotrochozoa</taxon>
        <taxon>Platyhelminthes</taxon>
        <taxon>Cestoda</taxon>
        <taxon>Eucestoda</taxon>
        <taxon>Diphyllobothriidea</taxon>
        <taxon>Diphyllobothriidae</taxon>
        <taxon>Schistocephalus</taxon>
    </lineage>
</organism>
<evidence type="ECO:0000313" key="3">
    <source>
        <dbReference type="EMBL" id="JAP43937.1"/>
    </source>
</evidence>
<sequence>NLQSSTVYVFRLNTFWSNGVPACPSDFAIAETLPKVLAEETQNEEENSNDASGFKNTKEKVKLEPRHFTATGVNATSIYVSWKAPRKFNGKYELTMKTKTQWMPITLSSTEGHILNLQSSTVYVFRLNTFWSNGVPACPSDFAIAETLPKAEETQNKEENPNDASGFKNTKEKAAKTQNEERTP</sequence>
<gene>
    <name evidence="3" type="ORF">TR133624</name>
</gene>
<dbReference type="Gene3D" id="2.60.40.10">
    <property type="entry name" value="Immunoglobulins"/>
    <property type="match status" value="1"/>
</dbReference>
<dbReference type="Pfam" id="PF00041">
    <property type="entry name" value="fn3"/>
    <property type="match status" value="1"/>
</dbReference>
<proteinExistence type="predicted"/>
<name>A0A0X3P287_SCHSO</name>
<feature type="non-terminal residue" evidence="3">
    <location>
        <position position="184"/>
    </location>
</feature>
<dbReference type="PROSITE" id="PS50853">
    <property type="entry name" value="FN3"/>
    <property type="match status" value="1"/>
</dbReference>
<dbReference type="AlphaFoldDB" id="A0A0X3P287"/>
<feature type="compositionally biased region" description="Basic and acidic residues" evidence="1">
    <location>
        <begin position="149"/>
        <end position="160"/>
    </location>
</feature>
<dbReference type="EMBL" id="GEEE01019288">
    <property type="protein sequence ID" value="JAP43937.1"/>
    <property type="molecule type" value="Transcribed_RNA"/>
</dbReference>
<dbReference type="InterPro" id="IPR013783">
    <property type="entry name" value="Ig-like_fold"/>
</dbReference>
<evidence type="ECO:0000259" key="2">
    <source>
        <dbReference type="PROSITE" id="PS50853"/>
    </source>
</evidence>
<feature type="region of interest" description="Disordered" evidence="1">
    <location>
        <begin position="149"/>
        <end position="184"/>
    </location>
</feature>